<gene>
    <name evidence="2" type="ORF">MPC4_20311</name>
</gene>
<comment type="caution">
    <text evidence="2">The sequence shown here is derived from an EMBL/GenBank/DDBJ whole genome shotgun (WGS) entry which is preliminary data.</text>
</comment>
<reference evidence="2 3" key="1">
    <citation type="submission" date="2019-05" db="EMBL/GenBank/DDBJ databases">
        <authorList>
            <person name="Farhan Ul Haque M."/>
        </authorList>
    </citation>
    <scope>NUCLEOTIDE SEQUENCE [LARGE SCALE GENOMIC DNA]</scope>
    <source>
        <strain evidence="2">2</strain>
    </source>
</reference>
<sequence>MFEWLRGFWTRHIAQDVPIDLARCEFGCRVRECRRGEWERCENRLLDVQRQIAYAEAASPAERTPHGQNASQEQRKS</sequence>
<dbReference type="Proteomes" id="UP000485880">
    <property type="component" value="Unassembled WGS sequence"/>
</dbReference>
<protein>
    <submittedName>
        <fullName evidence="2">Uncharacterized protein</fullName>
    </submittedName>
</protein>
<evidence type="ECO:0000256" key="1">
    <source>
        <dbReference type="SAM" id="MobiDB-lite"/>
    </source>
</evidence>
<accession>A0A8B6M514</accession>
<feature type="region of interest" description="Disordered" evidence="1">
    <location>
        <begin position="56"/>
        <end position="77"/>
    </location>
</feature>
<evidence type="ECO:0000313" key="3">
    <source>
        <dbReference type="Proteomes" id="UP000485880"/>
    </source>
</evidence>
<keyword evidence="3" id="KW-1185">Reference proteome</keyword>
<organism evidence="2 3">
    <name type="scientific">Methylocella tundrae</name>
    <dbReference type="NCBI Taxonomy" id="227605"/>
    <lineage>
        <taxon>Bacteria</taxon>
        <taxon>Pseudomonadati</taxon>
        <taxon>Pseudomonadota</taxon>
        <taxon>Alphaproteobacteria</taxon>
        <taxon>Hyphomicrobiales</taxon>
        <taxon>Beijerinckiaceae</taxon>
        <taxon>Methylocella</taxon>
    </lineage>
</organism>
<feature type="compositionally biased region" description="Polar residues" evidence="1">
    <location>
        <begin position="66"/>
        <end position="77"/>
    </location>
</feature>
<dbReference type="AlphaFoldDB" id="A0A8B6M514"/>
<evidence type="ECO:0000313" key="2">
    <source>
        <dbReference type="EMBL" id="VTZ50101.1"/>
    </source>
</evidence>
<dbReference type="EMBL" id="CABFMQ020000076">
    <property type="protein sequence ID" value="VTZ50101.1"/>
    <property type="molecule type" value="Genomic_DNA"/>
</dbReference>
<proteinExistence type="predicted"/>
<name>A0A8B6M514_METTU</name>